<dbReference type="EMBL" id="LT598488">
    <property type="protein sequence ID" value="SCW01776.1"/>
    <property type="molecule type" value="Genomic_DNA"/>
</dbReference>
<dbReference type="SUPFAM" id="SSF81383">
    <property type="entry name" value="F-box domain"/>
    <property type="match status" value="1"/>
</dbReference>
<evidence type="ECO:0000313" key="3">
    <source>
        <dbReference type="Proteomes" id="UP000190831"/>
    </source>
</evidence>
<gene>
    <name evidence="2" type="ORF">LAFE_0E07008G</name>
</gene>
<dbReference type="OMA" id="CHLEDIM"/>
<keyword evidence="3" id="KW-1185">Reference proteome</keyword>
<accession>A0A1G4MD29</accession>
<name>A0A1G4MD29_LACFM</name>
<reference evidence="3" key="1">
    <citation type="submission" date="2016-03" db="EMBL/GenBank/DDBJ databases">
        <authorList>
            <person name="Devillers H."/>
        </authorList>
    </citation>
    <scope>NUCLEOTIDE SEQUENCE [LARGE SCALE GENOMIC DNA]</scope>
</reference>
<sequence>MVVTVDELPKEIWIEISKSLEYNDLLRLRLCSKMMNEMVASKAIWRPRCHERWLNQEREDILNFEPEASNLVKQQDDWFYYFRYRNRIDKHVVNTLMSMKDTQDQKLYWDKFNYLFKYGTKVIPLLSRLEVEGYNQGTPFEITYMAHRLLVTMRHKHVFELINRSLDDDSEEWVHYAEESIFLPLAALDVCFNRLLPYRKKMIEQIHAQIKKDYEDLTDFLTLPSTLRLDKLMKYLFQILAKYQLPHVRQRARYFLDDFMLLRIYAGESKGHPLLLLAIVQSVATRYNIETVLCEEFLIVRDPGLRNGESYVTISQGGKPRIFSRKNLIDSMCRIFPSREVVLNSVIPRLLQPLKTNSLLFKVFDEWYPYCKKSIWKMIPDKTIQALLTYMPHSRYPVQVSDYEYIQAYWKLSQSANHRALWNIGKANFLKFVLNQFPHDLVLLKDTKGFEQNFSEDATPVSFDEIFSEKYLICPGKTDMVGQFVSDRRNSQLFIVVAVKEAQNATTYFILMDCLGHMNVLLKDDTEVVEVDTLELETIEEFLDLLSLSDLGLFFTRFDHSAGHLVPSKKFDSYLRRTTEAQ</sequence>
<dbReference type="SMART" id="SM00256">
    <property type="entry name" value="FBOX"/>
    <property type="match status" value="1"/>
</dbReference>
<dbReference type="Pfam" id="PF00646">
    <property type="entry name" value="F-box"/>
    <property type="match status" value="1"/>
</dbReference>
<evidence type="ECO:0000259" key="1">
    <source>
        <dbReference type="PROSITE" id="PS50181"/>
    </source>
</evidence>
<dbReference type="InterPro" id="IPR036047">
    <property type="entry name" value="F-box-like_dom_sf"/>
</dbReference>
<proteinExistence type="predicted"/>
<organism evidence="2 3">
    <name type="scientific">Lachancea fermentati</name>
    <name type="common">Zygosaccharomyces fermentati</name>
    <dbReference type="NCBI Taxonomy" id="4955"/>
    <lineage>
        <taxon>Eukaryota</taxon>
        <taxon>Fungi</taxon>
        <taxon>Dikarya</taxon>
        <taxon>Ascomycota</taxon>
        <taxon>Saccharomycotina</taxon>
        <taxon>Saccharomycetes</taxon>
        <taxon>Saccharomycetales</taxon>
        <taxon>Saccharomycetaceae</taxon>
        <taxon>Lachancea</taxon>
    </lineage>
</organism>
<evidence type="ECO:0000313" key="2">
    <source>
        <dbReference type="EMBL" id="SCW01776.1"/>
    </source>
</evidence>
<dbReference type="AlphaFoldDB" id="A0A1G4MD29"/>
<dbReference type="STRING" id="4955.A0A1G4MD29"/>
<dbReference type="PROSITE" id="PS50181">
    <property type="entry name" value="FBOX"/>
    <property type="match status" value="1"/>
</dbReference>
<dbReference type="InterPro" id="IPR001810">
    <property type="entry name" value="F-box_dom"/>
</dbReference>
<dbReference type="OrthoDB" id="550575at2759"/>
<dbReference type="Gene3D" id="1.20.1280.50">
    <property type="match status" value="1"/>
</dbReference>
<protein>
    <submittedName>
        <fullName evidence="2">LAFE_0E07008g1_1</fullName>
    </submittedName>
</protein>
<dbReference type="Proteomes" id="UP000190831">
    <property type="component" value="Chromosome E"/>
</dbReference>
<feature type="domain" description="F-box" evidence="1">
    <location>
        <begin position="2"/>
        <end position="48"/>
    </location>
</feature>